<sequence length="224" mass="24995">MRRRVRRGETEAETKAEGKKGSLVRQHLLPPWELLPPGSIAARVTALSISPTELFNVSLLMVMEHVEKAARCDGQVLLHRCSSSVSNQLGFFREWRARGRRQLVVVHSVILLCRVFHGFFCTSSLESFLKECESSKSRRLRLMVPALFSNSKPSLSKNSPSPTQSSIHLPVHPPTSPSSHSGASPQKKGHQLEITGTNLLTACRPQTLWRRTYSPPSSSNHQLN</sequence>
<feature type="region of interest" description="Disordered" evidence="1">
    <location>
        <begin position="152"/>
        <end position="190"/>
    </location>
</feature>
<evidence type="ECO:0000313" key="4">
    <source>
        <dbReference type="Proteomes" id="UP001311232"/>
    </source>
</evidence>
<keyword evidence="2" id="KW-1133">Transmembrane helix</keyword>
<feature type="region of interest" description="Disordered" evidence="1">
    <location>
        <begin position="1"/>
        <end position="21"/>
    </location>
</feature>
<keyword evidence="2" id="KW-0812">Transmembrane</keyword>
<name>A0AAV9RWR9_9TELE</name>
<keyword evidence="4" id="KW-1185">Reference proteome</keyword>
<proteinExistence type="predicted"/>
<evidence type="ECO:0000256" key="2">
    <source>
        <dbReference type="SAM" id="Phobius"/>
    </source>
</evidence>
<accession>A0AAV9RWR9</accession>
<evidence type="ECO:0000256" key="1">
    <source>
        <dbReference type="SAM" id="MobiDB-lite"/>
    </source>
</evidence>
<organism evidence="3 4">
    <name type="scientific">Crenichthys baileyi</name>
    <name type="common">White River springfish</name>
    <dbReference type="NCBI Taxonomy" id="28760"/>
    <lineage>
        <taxon>Eukaryota</taxon>
        <taxon>Metazoa</taxon>
        <taxon>Chordata</taxon>
        <taxon>Craniata</taxon>
        <taxon>Vertebrata</taxon>
        <taxon>Euteleostomi</taxon>
        <taxon>Actinopterygii</taxon>
        <taxon>Neopterygii</taxon>
        <taxon>Teleostei</taxon>
        <taxon>Neoteleostei</taxon>
        <taxon>Acanthomorphata</taxon>
        <taxon>Ovalentaria</taxon>
        <taxon>Atherinomorphae</taxon>
        <taxon>Cyprinodontiformes</taxon>
        <taxon>Goodeidae</taxon>
        <taxon>Crenichthys</taxon>
    </lineage>
</organism>
<gene>
    <name evidence="3" type="ORF">CRENBAI_021111</name>
</gene>
<comment type="caution">
    <text evidence="3">The sequence shown here is derived from an EMBL/GenBank/DDBJ whole genome shotgun (WGS) entry which is preliminary data.</text>
</comment>
<feature type="compositionally biased region" description="Basic and acidic residues" evidence="1">
    <location>
        <begin position="7"/>
        <end position="20"/>
    </location>
</feature>
<dbReference type="Proteomes" id="UP001311232">
    <property type="component" value="Unassembled WGS sequence"/>
</dbReference>
<dbReference type="AlphaFoldDB" id="A0AAV9RWR9"/>
<keyword evidence="2" id="KW-0472">Membrane</keyword>
<evidence type="ECO:0000313" key="3">
    <source>
        <dbReference type="EMBL" id="KAK5613496.1"/>
    </source>
</evidence>
<feature type="compositionally biased region" description="Low complexity" evidence="1">
    <location>
        <begin position="152"/>
        <end position="162"/>
    </location>
</feature>
<reference evidence="3 4" key="1">
    <citation type="submission" date="2021-06" db="EMBL/GenBank/DDBJ databases">
        <authorList>
            <person name="Palmer J.M."/>
        </authorList>
    </citation>
    <scope>NUCLEOTIDE SEQUENCE [LARGE SCALE GENOMIC DNA]</scope>
    <source>
        <strain evidence="3 4">MEX-2019</strain>
        <tissue evidence="3">Muscle</tissue>
    </source>
</reference>
<feature type="transmembrane region" description="Helical" evidence="2">
    <location>
        <begin position="103"/>
        <end position="120"/>
    </location>
</feature>
<dbReference type="EMBL" id="JAHHUM010001210">
    <property type="protein sequence ID" value="KAK5613496.1"/>
    <property type="molecule type" value="Genomic_DNA"/>
</dbReference>
<protein>
    <submittedName>
        <fullName evidence="3">Uncharacterized protein</fullName>
    </submittedName>
</protein>